<evidence type="ECO:0000313" key="1">
    <source>
        <dbReference type="EMBL" id="CDW85108.1"/>
    </source>
</evidence>
<proteinExistence type="predicted"/>
<organism evidence="1 3">
    <name type="scientific">Stylonychia lemnae</name>
    <name type="common">Ciliate</name>
    <dbReference type="NCBI Taxonomy" id="5949"/>
    <lineage>
        <taxon>Eukaryota</taxon>
        <taxon>Sar</taxon>
        <taxon>Alveolata</taxon>
        <taxon>Ciliophora</taxon>
        <taxon>Intramacronucleata</taxon>
        <taxon>Spirotrichea</taxon>
        <taxon>Stichotrichia</taxon>
        <taxon>Sporadotrichida</taxon>
        <taxon>Oxytrichidae</taxon>
        <taxon>Stylonychinae</taxon>
        <taxon>Stylonychia</taxon>
    </lineage>
</organism>
<dbReference type="AlphaFoldDB" id="A0A078AWC8"/>
<evidence type="ECO:0000313" key="3">
    <source>
        <dbReference type="Proteomes" id="UP000039865"/>
    </source>
</evidence>
<dbReference type="EMBL" id="CCKQ01013446">
    <property type="protein sequence ID" value="CDW85108.1"/>
    <property type="molecule type" value="Genomic_DNA"/>
</dbReference>
<accession>A0A078AWC8</accession>
<name>A0A078AWC8_STYLE</name>
<evidence type="ECO:0000313" key="2">
    <source>
        <dbReference type="EMBL" id="CDW90736.1"/>
    </source>
</evidence>
<dbReference type="EMBL" id="CCKQ01018755">
    <property type="protein sequence ID" value="CDW90736.1"/>
    <property type="molecule type" value="Genomic_DNA"/>
</dbReference>
<gene>
    <name evidence="1" type="primary">Contig3970.g4258</name>
    <name evidence="2" type="synonym">Contig6146.g6578</name>
    <name evidence="1" type="ORF">STYLEM_14178</name>
    <name evidence="2" type="ORF">STYLEM_19882</name>
</gene>
<keyword evidence="3" id="KW-1185">Reference proteome</keyword>
<dbReference type="InParanoid" id="A0A078AWC8"/>
<reference evidence="1 3" key="1">
    <citation type="submission" date="2014-06" db="EMBL/GenBank/DDBJ databases">
        <authorList>
            <person name="Swart Estienne"/>
        </authorList>
    </citation>
    <scope>NUCLEOTIDE SEQUENCE [LARGE SCALE GENOMIC DNA]</scope>
    <source>
        <strain evidence="1 3">130c</strain>
    </source>
</reference>
<protein>
    <submittedName>
        <fullName evidence="1">Uncharacterized protein</fullName>
    </submittedName>
</protein>
<sequence length="93" mass="10576">MYRCSIDLSYPQGYSCSPSLVVEIRCKYSPVQSHLAPEFGHKKLPSSGQKAPKFGGHFTISILAPFERWSLRLMEMNQPQWESTINEIKVVST</sequence>
<dbReference type="Proteomes" id="UP000039865">
    <property type="component" value="Unassembled WGS sequence"/>
</dbReference>